<evidence type="ECO:0000313" key="3">
    <source>
        <dbReference type="Proteomes" id="UP001196068"/>
    </source>
</evidence>
<feature type="domain" description="Amidohydrolase 3" evidence="1">
    <location>
        <begin position="46"/>
        <end position="550"/>
    </location>
</feature>
<dbReference type="SUPFAM" id="SSF51338">
    <property type="entry name" value="Composite domain of metallo-dependent hydrolases"/>
    <property type="match status" value="1"/>
</dbReference>
<dbReference type="PANTHER" id="PTHR11647:SF1">
    <property type="entry name" value="COLLAPSIN RESPONSE MEDIATOR PROTEIN"/>
    <property type="match status" value="1"/>
</dbReference>
<dbReference type="CDD" id="cd01297">
    <property type="entry name" value="D-aminoacylase"/>
    <property type="match status" value="1"/>
</dbReference>
<dbReference type="InterPro" id="IPR013108">
    <property type="entry name" value="Amidohydro_3"/>
</dbReference>
<dbReference type="InterPro" id="IPR011059">
    <property type="entry name" value="Metal-dep_hydrolase_composite"/>
</dbReference>
<protein>
    <submittedName>
        <fullName evidence="2">Amidohydrolase family protein</fullName>
    </submittedName>
</protein>
<dbReference type="Gene3D" id="3.20.20.140">
    <property type="entry name" value="Metal-dependent hydrolases"/>
    <property type="match status" value="2"/>
</dbReference>
<gene>
    <name evidence="2" type="ORF">GXW79_05635</name>
</gene>
<dbReference type="SUPFAM" id="SSF51556">
    <property type="entry name" value="Metallo-dependent hydrolases"/>
    <property type="match status" value="1"/>
</dbReference>
<evidence type="ECO:0000259" key="1">
    <source>
        <dbReference type="Pfam" id="PF07969"/>
    </source>
</evidence>
<proteinExistence type="predicted"/>
<dbReference type="RefSeq" id="WP_211873373.1">
    <property type="nucleotide sequence ID" value="NZ_JAAEDH010000004.1"/>
</dbReference>
<dbReference type="Proteomes" id="UP001196068">
    <property type="component" value="Unassembled WGS sequence"/>
</dbReference>
<dbReference type="GO" id="GO:0005829">
    <property type="term" value="C:cytosol"/>
    <property type="evidence" value="ECO:0007669"/>
    <property type="project" value="TreeGrafter"/>
</dbReference>
<evidence type="ECO:0000313" key="2">
    <source>
        <dbReference type="EMBL" id="MBR0654557.1"/>
    </source>
</evidence>
<dbReference type="InterPro" id="IPR032466">
    <property type="entry name" value="Metal_Hydrolase"/>
</dbReference>
<dbReference type="GO" id="GO:0016812">
    <property type="term" value="F:hydrolase activity, acting on carbon-nitrogen (but not peptide) bonds, in cyclic amides"/>
    <property type="evidence" value="ECO:0007669"/>
    <property type="project" value="TreeGrafter"/>
</dbReference>
<dbReference type="PANTHER" id="PTHR11647">
    <property type="entry name" value="HYDRANTOINASE/DIHYDROPYRIMIDINASE FAMILY MEMBER"/>
    <property type="match status" value="1"/>
</dbReference>
<comment type="caution">
    <text evidence="2">The sequence shown here is derived from an EMBL/GenBank/DDBJ whole genome shotgun (WGS) entry which is preliminary data.</text>
</comment>
<dbReference type="Gene3D" id="2.30.40.10">
    <property type="entry name" value="Urease, subunit C, domain 1"/>
    <property type="match status" value="2"/>
</dbReference>
<dbReference type="EMBL" id="JAAEDH010000004">
    <property type="protein sequence ID" value="MBR0654557.1"/>
    <property type="molecule type" value="Genomic_DNA"/>
</dbReference>
<organism evidence="2 3">
    <name type="scientific">Plastoroseomonas arctica</name>
    <dbReference type="NCBI Taxonomy" id="1509237"/>
    <lineage>
        <taxon>Bacteria</taxon>
        <taxon>Pseudomonadati</taxon>
        <taxon>Pseudomonadota</taxon>
        <taxon>Alphaproteobacteria</taxon>
        <taxon>Acetobacterales</taxon>
        <taxon>Acetobacteraceae</taxon>
        <taxon>Plastoroseomonas</taxon>
    </lineage>
</organism>
<dbReference type="InterPro" id="IPR050378">
    <property type="entry name" value="Metallo-dep_Hydrolases_sf"/>
</dbReference>
<keyword evidence="3" id="KW-1185">Reference proteome</keyword>
<name>A0AAF1JW85_9PROT</name>
<reference evidence="2" key="2">
    <citation type="journal article" date="2021" name="Syst. Appl. Microbiol.">
        <title>Roseomonas hellenica sp. nov., isolated from roots of wild-growing Alkanna tinctoria.</title>
        <authorList>
            <person name="Rat A."/>
            <person name="Naranjo H.D."/>
            <person name="Lebbe L."/>
            <person name="Cnockaert M."/>
            <person name="Krigas N."/>
            <person name="Grigoriadou K."/>
            <person name="Maloupa E."/>
            <person name="Willems A."/>
        </authorList>
    </citation>
    <scope>NUCLEOTIDE SEQUENCE</scope>
    <source>
        <strain evidence="2">LMG 28251</strain>
    </source>
</reference>
<sequence>MADATSIVIRNGTIVDGTGGQPYRGDVAIIGDRIVEVGTVTIKGDREIDATGLLITPGFVDIHTHYDAQAMWSNRLDPSSWNGVTTAMIGNCGVGFAPCKPADREMLVALMEGVEDIPEVVMTEGLDWNWETFPDFLDRLDARQFDLDLVAQVPHAAIRVYVMGERGFQREPSTPAERAEMARLTVEGMKAGAVGFSTSRAIAHKTLAGEPTPTLGSAEEELAVIAEAVGDYGKGWLQVISDFDEPEEEFALLRRVAERSKGRAISMTFAQRENDPKRYKRLLELLDEANKDGVKMLAQVMGRPIAINLGYELSINPFCERPSYKAIAHLPFAERLAILATPEMREKLLAETTEDPMLKRRLNTYTKMFELGDPADYEPTPEDSIQARADAAGIPVESFVYDLLLQKGGKTTLYRPVTNYVEGNLDVCLEMMQHPNTVMGLGDGGAHYSFICDSSTVTHSLMHWTRDRTRGAKVPLEWMVRRLTSDAANAIGLADRGVIAPGYKADVNIIDYAGLAIGPLEVAYDLPAGGKRLIQHVKGYLATILSGVVVTESGKATGTLPGRLVRGVQAAPETARMAAE</sequence>
<dbReference type="Pfam" id="PF07969">
    <property type="entry name" value="Amidohydro_3"/>
    <property type="match status" value="1"/>
</dbReference>
<reference evidence="2" key="1">
    <citation type="submission" date="2020-01" db="EMBL/GenBank/DDBJ databases">
        <authorList>
            <person name="Rat A."/>
        </authorList>
    </citation>
    <scope>NUCLEOTIDE SEQUENCE</scope>
    <source>
        <strain evidence="2">LMG 28251</strain>
    </source>
</reference>
<dbReference type="AlphaFoldDB" id="A0AAF1JW85"/>
<accession>A0AAF1JW85</accession>